<dbReference type="Pfam" id="PF13625">
    <property type="entry name" value="Helicase_C_3"/>
    <property type="match status" value="1"/>
</dbReference>
<keyword evidence="4" id="KW-1185">Reference proteome</keyword>
<dbReference type="GO" id="GO:0004386">
    <property type="term" value="F:helicase activity"/>
    <property type="evidence" value="ECO:0007669"/>
    <property type="project" value="UniProtKB-KW"/>
</dbReference>
<accession>A0A4V2EVS0</accession>
<keyword evidence="3" id="KW-0378">Hydrolase</keyword>
<evidence type="ECO:0000313" key="3">
    <source>
        <dbReference type="EMBL" id="RZS53460.1"/>
    </source>
</evidence>
<keyword evidence="3" id="KW-0067">ATP-binding</keyword>
<feature type="region of interest" description="Disordered" evidence="1">
    <location>
        <begin position="516"/>
        <end position="550"/>
    </location>
</feature>
<dbReference type="OrthoDB" id="3415124at2"/>
<gene>
    <name evidence="3" type="ORF">EV141_2407</name>
</gene>
<dbReference type="RefSeq" id="WP_130486190.1">
    <property type="nucleotide sequence ID" value="NZ_SGWW01000006.1"/>
</dbReference>
<keyword evidence="3" id="KW-0547">Nucleotide-binding</keyword>
<dbReference type="InterPro" id="IPR032830">
    <property type="entry name" value="XPB/Ssl2_N"/>
</dbReference>
<feature type="domain" description="Helicase XPB/Ssl2 N-terminal" evidence="2">
    <location>
        <begin position="360"/>
        <end position="489"/>
    </location>
</feature>
<feature type="compositionally biased region" description="Low complexity" evidence="1">
    <location>
        <begin position="526"/>
        <end position="538"/>
    </location>
</feature>
<sequence>MPAASPASIALAARLRQFDEADLAALIRARRVSPAPLADLFDLAEALLDDGAIEQALADLPRASLAALATAGERDPEGRGIAIAELAAALDAPPEAVVDALRTPLDRMLAIADGDGIAPEAVTQLTVPAPVSAALARWPGRGLPSAGALRDVAAPSPLRPVDVDEIARLDRQSAENAFSAAVRIAELTRALGAEPARLLARGGVSLPDARRVAAAAAIPDDRLDDHLALARALGLVADTREHLIATDAASEWRSRTVLDRWAALADAWRHALPDALREAVGGRAAAGAGDRSAEFIDWLYPAADQALRARFAALARQSEVLGITVDGRVTTVGAAALRDGGAAATASLAPLVPPDVRQVYLQHDLTVVSPGPLAADLDETLRTMADVEAAGLAGRYRLSADSVSRAIAAGHTPEALVAFLTELSLTGVPQPVAYLIDETARRYGAIRVGMLLVDEATDLAATTSIRSDDTVLIDALAVDPTLGPLNLTRTGLHRLVSRLDPGIVLGALIDGRYPAAPEEGEHPIVASRPARSSRGRSPSRPPASGPAPDPVVEAARRLHGATSSADAAGGDAWVARQWELALRAKLPVRATVRLPDGSERTFELEPSGIAAGRVRGRDLAADVERTLPIASITALDVPDA</sequence>
<proteinExistence type="predicted"/>
<evidence type="ECO:0000313" key="4">
    <source>
        <dbReference type="Proteomes" id="UP000293519"/>
    </source>
</evidence>
<feature type="compositionally biased region" description="Pro residues" evidence="1">
    <location>
        <begin position="539"/>
        <end position="549"/>
    </location>
</feature>
<organism evidence="3 4">
    <name type="scientific">Microcella putealis</name>
    <dbReference type="NCBI Taxonomy" id="337005"/>
    <lineage>
        <taxon>Bacteria</taxon>
        <taxon>Bacillati</taxon>
        <taxon>Actinomycetota</taxon>
        <taxon>Actinomycetes</taxon>
        <taxon>Micrococcales</taxon>
        <taxon>Microbacteriaceae</taxon>
        <taxon>Microcella</taxon>
    </lineage>
</organism>
<evidence type="ECO:0000259" key="2">
    <source>
        <dbReference type="Pfam" id="PF13625"/>
    </source>
</evidence>
<reference evidence="3 4" key="1">
    <citation type="journal article" date="2015" name="Stand. Genomic Sci.">
        <title>Genomic Encyclopedia of Bacterial and Archaeal Type Strains, Phase III: the genomes of soil and plant-associated and newly described type strains.</title>
        <authorList>
            <person name="Whitman W.B."/>
            <person name="Woyke T."/>
            <person name="Klenk H.P."/>
            <person name="Zhou Y."/>
            <person name="Lilburn T.G."/>
            <person name="Beck B.J."/>
            <person name="De Vos P."/>
            <person name="Vandamme P."/>
            <person name="Eisen J.A."/>
            <person name="Garrity G."/>
            <person name="Hugenholtz P."/>
            <person name="Kyrpides N.C."/>
        </authorList>
    </citation>
    <scope>NUCLEOTIDE SEQUENCE [LARGE SCALE GENOMIC DNA]</scope>
    <source>
        <strain evidence="3 4">CV2</strain>
    </source>
</reference>
<evidence type="ECO:0000256" key="1">
    <source>
        <dbReference type="SAM" id="MobiDB-lite"/>
    </source>
</evidence>
<dbReference type="EMBL" id="SGWW01000006">
    <property type="protein sequence ID" value="RZS53460.1"/>
    <property type="molecule type" value="Genomic_DNA"/>
</dbReference>
<protein>
    <submittedName>
        <fullName evidence="3">XPB/Ssl2-like helicase family protein</fullName>
    </submittedName>
</protein>
<comment type="caution">
    <text evidence="3">The sequence shown here is derived from an EMBL/GenBank/DDBJ whole genome shotgun (WGS) entry which is preliminary data.</text>
</comment>
<keyword evidence="3" id="KW-0347">Helicase</keyword>
<dbReference type="Proteomes" id="UP000293519">
    <property type="component" value="Unassembled WGS sequence"/>
</dbReference>
<dbReference type="AlphaFoldDB" id="A0A4V2EVS0"/>
<name>A0A4V2EVS0_9MICO</name>